<name>A0AAW1NUS6_9CHLO</name>
<protein>
    <submittedName>
        <fullName evidence="2">Uncharacterized protein</fullName>
    </submittedName>
</protein>
<feature type="region of interest" description="Disordered" evidence="1">
    <location>
        <begin position="38"/>
        <end position="88"/>
    </location>
</feature>
<evidence type="ECO:0000313" key="2">
    <source>
        <dbReference type="EMBL" id="KAK9795549.1"/>
    </source>
</evidence>
<dbReference type="Proteomes" id="UP001465755">
    <property type="component" value="Unassembled WGS sequence"/>
</dbReference>
<reference evidence="2 3" key="1">
    <citation type="journal article" date="2024" name="Nat. Commun.">
        <title>Phylogenomics reveals the evolutionary origins of lichenization in chlorophyte algae.</title>
        <authorList>
            <person name="Puginier C."/>
            <person name="Libourel C."/>
            <person name="Otte J."/>
            <person name="Skaloud P."/>
            <person name="Haon M."/>
            <person name="Grisel S."/>
            <person name="Petersen M."/>
            <person name="Berrin J.G."/>
            <person name="Delaux P.M."/>
            <person name="Dal Grande F."/>
            <person name="Keller J."/>
        </authorList>
    </citation>
    <scope>NUCLEOTIDE SEQUENCE [LARGE SCALE GENOMIC DNA]</scope>
    <source>
        <strain evidence="2 3">SAG 2036</strain>
    </source>
</reference>
<dbReference type="EMBL" id="JALJOQ010000127">
    <property type="protein sequence ID" value="KAK9795549.1"/>
    <property type="molecule type" value="Genomic_DNA"/>
</dbReference>
<evidence type="ECO:0000313" key="3">
    <source>
        <dbReference type="Proteomes" id="UP001465755"/>
    </source>
</evidence>
<proteinExistence type="predicted"/>
<comment type="caution">
    <text evidence="2">The sequence shown here is derived from an EMBL/GenBank/DDBJ whole genome shotgun (WGS) entry which is preliminary data.</text>
</comment>
<organism evidence="2 3">
    <name type="scientific">Symbiochloris irregularis</name>
    <dbReference type="NCBI Taxonomy" id="706552"/>
    <lineage>
        <taxon>Eukaryota</taxon>
        <taxon>Viridiplantae</taxon>
        <taxon>Chlorophyta</taxon>
        <taxon>core chlorophytes</taxon>
        <taxon>Trebouxiophyceae</taxon>
        <taxon>Trebouxiales</taxon>
        <taxon>Trebouxiaceae</taxon>
        <taxon>Symbiochloris</taxon>
    </lineage>
</organism>
<feature type="region of interest" description="Disordered" evidence="1">
    <location>
        <begin position="1"/>
        <end position="26"/>
    </location>
</feature>
<sequence>MTSRHIKSQRLLLSHDATAPSAPGRRLWVRPELVPSHALCSPDDDFDPASDDFDPASEDDTASPAPGQSASSADVQPSAALQAAPADVSAHHTNLYPAHHDIRAHQWQHTPLKDMERLEKDLPGIIAEWEAGAAAGLPGPDLLRTVVDRLKAIGGAVGGAQLSSSLEPDQICLMQRERDRIFQDGAPLPDGRYPSFLVYLMCAKEDKTMYTEGVPLPRASMMGRIIMDYLSSGLPVSEQLFAAYVNWACYCQRYIRGDGRAGCCSGGYGYQGGRVQEVCLRIRTQVTIAYLRLDIRGVLVLSEPARNTTLASPTITGDYTQLKQSFKHLVPLGTPVLAAQYFSSASEVGPVAMTDLLSGYYKIYYGADPDVPFLHRFLAHTVLELTRRGGILRWAKGLRNQELLAMVEQLSEQDIDDFYIELERRDEARAARIKQAQIDRVQPTNNELRETEKGRAYLAKRSVKYINARLEAKVQEMQGHIDALNAGEVKISPILPVRVGDSCGDYHVLLAVVGTAGGIMQGKDFAKQGGLSLAQQTYWKLHVLVDKTPSSQEMPLVCWLETLLFEPARDSSRTKPLMKKYAAAIAALQKAFPAVKEVEGLAKKTAARPMALPEIEAYMAEHSIPAFRPRPSNAKKSITGFFKGRI</sequence>
<feature type="compositionally biased region" description="Low complexity" evidence="1">
    <location>
        <begin position="62"/>
        <end position="73"/>
    </location>
</feature>
<gene>
    <name evidence="2" type="ORF">WJX73_005411</name>
</gene>
<keyword evidence="3" id="KW-1185">Reference proteome</keyword>
<feature type="compositionally biased region" description="Acidic residues" evidence="1">
    <location>
        <begin position="42"/>
        <end position="61"/>
    </location>
</feature>
<accession>A0AAW1NUS6</accession>
<evidence type="ECO:0000256" key="1">
    <source>
        <dbReference type="SAM" id="MobiDB-lite"/>
    </source>
</evidence>
<dbReference type="AlphaFoldDB" id="A0AAW1NUS6"/>